<dbReference type="InterPro" id="IPR031571">
    <property type="entry name" value="RcpC_dom"/>
</dbReference>
<proteinExistence type="predicted"/>
<feature type="compositionally biased region" description="Low complexity" evidence="1">
    <location>
        <begin position="179"/>
        <end position="195"/>
    </location>
</feature>
<accession>A0A0U3Q7G9</accession>
<name>A0A0U3Q7G9_9MICC</name>
<gene>
    <name evidence="3" type="ORF">AU252_17080</name>
</gene>
<sequence>MKSRLLAGVVAVLLAIVGAVIVVSYAQGADQRAVSGLDPVGVLVVTKAVPAGSSAETLKAAVALQQLPGTAVAKTALNTLDGSGGKVTSADLVPGEQLLAERLVSPEELKSSGSVPVPAGLQEISFQLEPQRVVGGRVTPGDHVGIFISMPSGGIEAKSDKETVQLSIHKALVTAVQRAPEGAAAKPAPSATDAPAPDPRDVNLPTGSLMVTVAVNDINAGKIVFAAEYASIWLSREPLDAQDSGPRIMIRPDVYK</sequence>
<evidence type="ECO:0000256" key="1">
    <source>
        <dbReference type="SAM" id="MobiDB-lite"/>
    </source>
</evidence>
<dbReference type="AlphaFoldDB" id="A0A0U3Q7G9"/>
<organism evidence="3">
    <name type="scientific">Pseudarthrobacter sulfonivorans</name>
    <dbReference type="NCBI Taxonomy" id="121292"/>
    <lineage>
        <taxon>Bacteria</taxon>
        <taxon>Bacillati</taxon>
        <taxon>Actinomycetota</taxon>
        <taxon>Actinomycetes</taxon>
        <taxon>Micrococcales</taxon>
        <taxon>Micrococcaceae</taxon>
        <taxon>Pseudarthrobacter</taxon>
    </lineage>
</organism>
<protein>
    <submittedName>
        <fullName evidence="3">Flagellar biosynthesis protein FlgA</fullName>
    </submittedName>
</protein>
<reference evidence="3 4" key="1">
    <citation type="submission" date="2015-12" db="EMBL/GenBank/DDBJ databases">
        <authorList>
            <person name="Shamseldin A."/>
            <person name="Moawad H."/>
            <person name="Abd El-Rahim W.M."/>
            <person name="Sadowsky M.J."/>
        </authorList>
    </citation>
    <scope>NUCLEOTIDE SEQUENCE [LARGE SCALE GENOMIC DNA]</scope>
    <source>
        <strain evidence="3 4">Ar51</strain>
    </source>
</reference>
<evidence type="ECO:0000313" key="4">
    <source>
        <dbReference type="Proteomes" id="UP000065151"/>
    </source>
</evidence>
<dbReference type="RefSeq" id="WP_058931741.1">
    <property type="nucleotide sequence ID" value="NZ_CP013747.1"/>
</dbReference>
<dbReference type="Proteomes" id="UP000065151">
    <property type="component" value="Chromosome"/>
</dbReference>
<keyword evidence="3" id="KW-0966">Cell projection</keyword>
<dbReference type="STRING" id="121292.AU252_17080"/>
<feature type="region of interest" description="Disordered" evidence="1">
    <location>
        <begin position="179"/>
        <end position="202"/>
    </location>
</feature>
<dbReference type="Pfam" id="PF16976">
    <property type="entry name" value="RcpC"/>
    <property type="match status" value="1"/>
</dbReference>
<dbReference type="EMBL" id="CP013747">
    <property type="protein sequence ID" value="ALV42654.1"/>
    <property type="molecule type" value="Genomic_DNA"/>
</dbReference>
<keyword evidence="3" id="KW-0282">Flagellum</keyword>
<feature type="domain" description="Flp pilus assembly protein RcpC/CpaB" evidence="2">
    <location>
        <begin position="117"/>
        <end position="234"/>
    </location>
</feature>
<dbReference type="KEGG" id="psul:AU252_17080"/>
<keyword evidence="3" id="KW-0969">Cilium</keyword>
<evidence type="ECO:0000259" key="2">
    <source>
        <dbReference type="Pfam" id="PF16976"/>
    </source>
</evidence>
<evidence type="ECO:0000313" key="3">
    <source>
        <dbReference type="EMBL" id="ALV42654.1"/>
    </source>
</evidence>